<dbReference type="PANTHER" id="PTHR31902:SF22">
    <property type="entry name" value="SLL1203 PROTEIN"/>
    <property type="match status" value="1"/>
</dbReference>
<protein>
    <submittedName>
        <fullName evidence="2">Sucrase ferredoxin</fullName>
    </submittedName>
</protein>
<evidence type="ECO:0000256" key="1">
    <source>
        <dbReference type="SAM" id="MobiDB-lite"/>
    </source>
</evidence>
<dbReference type="PIRSF" id="PIRSF035042">
    <property type="entry name" value="UCP035042_thirdx"/>
    <property type="match status" value="1"/>
</dbReference>
<feature type="region of interest" description="Disordered" evidence="1">
    <location>
        <begin position="353"/>
        <end position="394"/>
    </location>
</feature>
<dbReference type="CDD" id="cd03062">
    <property type="entry name" value="TRX_Fd_Sucrase"/>
    <property type="match status" value="1"/>
</dbReference>
<dbReference type="RefSeq" id="WP_282540428.1">
    <property type="nucleotide sequence ID" value="NZ_JASCIQ010000001.1"/>
</dbReference>
<organism evidence="2 3">
    <name type="scientific">Streptomyces cavernicola</name>
    <dbReference type="NCBI Taxonomy" id="3043613"/>
    <lineage>
        <taxon>Bacteria</taxon>
        <taxon>Bacillati</taxon>
        <taxon>Actinomycetota</taxon>
        <taxon>Actinomycetes</taxon>
        <taxon>Kitasatosporales</taxon>
        <taxon>Streptomycetaceae</taxon>
        <taxon>Streptomyces</taxon>
    </lineage>
</organism>
<dbReference type="InterPro" id="IPR009737">
    <property type="entry name" value="Aim32/Apd1-like"/>
</dbReference>
<reference evidence="2 3" key="1">
    <citation type="submission" date="2023-05" db="EMBL/GenBank/DDBJ databases">
        <title>Draft genome sequence of Streptomyces sp. B-S-A6 isolated from a cave soil in Thailand.</title>
        <authorList>
            <person name="Chamroensaksri N."/>
            <person name="Muangham S."/>
        </authorList>
    </citation>
    <scope>NUCLEOTIDE SEQUENCE [LARGE SCALE GENOMIC DNA]</scope>
    <source>
        <strain evidence="2 3">B-S-A6</strain>
    </source>
</reference>
<dbReference type="InterPro" id="IPR036249">
    <property type="entry name" value="Thioredoxin-like_sf"/>
</dbReference>
<dbReference type="InterPro" id="IPR010350">
    <property type="entry name" value="Aim32/Apd1-like_bac"/>
</dbReference>
<gene>
    <name evidence="2" type="ORF">QIS96_01310</name>
</gene>
<dbReference type="SUPFAM" id="SSF52833">
    <property type="entry name" value="Thioredoxin-like"/>
    <property type="match status" value="1"/>
</dbReference>
<feature type="compositionally biased region" description="Low complexity" evidence="1">
    <location>
        <begin position="355"/>
        <end position="369"/>
    </location>
</feature>
<comment type="caution">
    <text evidence="2">The sequence shown here is derived from an EMBL/GenBank/DDBJ whole genome shotgun (WGS) entry which is preliminary data.</text>
</comment>
<dbReference type="Proteomes" id="UP001223978">
    <property type="component" value="Unassembled WGS sequence"/>
</dbReference>
<evidence type="ECO:0000313" key="2">
    <source>
        <dbReference type="EMBL" id="MDI3402477.1"/>
    </source>
</evidence>
<dbReference type="PANTHER" id="PTHR31902">
    <property type="entry name" value="ACTIN PATCHES DISTAL PROTEIN 1"/>
    <property type="match status" value="1"/>
</dbReference>
<feature type="compositionally biased region" description="Basic and acidic residues" evidence="1">
    <location>
        <begin position="254"/>
        <end position="280"/>
    </location>
</feature>
<proteinExistence type="predicted"/>
<dbReference type="EMBL" id="JASCIQ010000001">
    <property type="protein sequence ID" value="MDI3402477.1"/>
    <property type="molecule type" value="Genomic_DNA"/>
</dbReference>
<dbReference type="Pfam" id="PF06999">
    <property type="entry name" value="Suc_Fer-like"/>
    <property type="match status" value="1"/>
</dbReference>
<feature type="region of interest" description="Disordered" evidence="1">
    <location>
        <begin position="247"/>
        <end position="300"/>
    </location>
</feature>
<accession>A0ABT6S314</accession>
<sequence length="394" mass="41107">MSTCATASRDLDEPVAGTAATARTWLLLEQSGPWGAKALTSSHLDPELGRALEAAAEGTGVRVALIRRPGRHADCHDAARRHVFAAHVDPASPTTWLHSAVIDDPARLLQLDFAALGKGDHHTFDHALDAAPHTGAPLALVCTNGKRDRCCALLGRPLAAELTAAGEPGAWEVTHLGGHRFSPTLLVLPYGYAYGRVGAEEVRGVLAAAGEGRVVVDGCRGSSAWERPGQAAELAVRRFSGEDRAGVLSVLRTEPARTESTRTGHSRTEDSSTDEPRTEDAAPTEDAPTDDSRGPEAAGPRWDVIVAHVDGRCWRVTVAQGASLPPRPESCGAALATPGRMDVLAVRPEAPLPQAPGALASAASAPAGKADGKAEATGATRYDPAAPVRDMDRL</sequence>
<name>A0ABT6S314_9ACTN</name>
<evidence type="ECO:0000313" key="3">
    <source>
        <dbReference type="Proteomes" id="UP001223978"/>
    </source>
</evidence>
<keyword evidence="3" id="KW-1185">Reference proteome</keyword>